<name>A0ABP1RRR4_9HEXA</name>
<protein>
    <submittedName>
        <fullName evidence="1">Uncharacterized protein</fullName>
    </submittedName>
</protein>
<reference evidence="1 2" key="1">
    <citation type="submission" date="2024-08" db="EMBL/GenBank/DDBJ databases">
        <authorList>
            <person name="Cucini C."/>
            <person name="Frati F."/>
        </authorList>
    </citation>
    <scope>NUCLEOTIDE SEQUENCE [LARGE SCALE GENOMIC DNA]</scope>
</reference>
<comment type="caution">
    <text evidence="1">The sequence shown here is derived from an EMBL/GenBank/DDBJ whole genome shotgun (WGS) entry which is preliminary data.</text>
</comment>
<sequence>MMPLFLEQKHQAKIEKLIINGKEDRKTSNQNHSLKVTENTIINLSSYNPNNDENLIPSLGLNFAMPVKLDKNGVISLIAALEIAIKKAKIGEVEANVFRTKTQKIISMHQKRTNTVHHRMKWMKGIVKNLQPQHDIILIAADKGNCTVIMNRKDYDDKIN</sequence>
<proteinExistence type="predicted"/>
<accession>A0ABP1RRR4</accession>
<organism evidence="1 2">
    <name type="scientific">Orchesella dallaii</name>
    <dbReference type="NCBI Taxonomy" id="48710"/>
    <lineage>
        <taxon>Eukaryota</taxon>
        <taxon>Metazoa</taxon>
        <taxon>Ecdysozoa</taxon>
        <taxon>Arthropoda</taxon>
        <taxon>Hexapoda</taxon>
        <taxon>Collembola</taxon>
        <taxon>Entomobryomorpha</taxon>
        <taxon>Entomobryoidea</taxon>
        <taxon>Orchesellidae</taxon>
        <taxon>Orchesellinae</taxon>
        <taxon>Orchesella</taxon>
    </lineage>
</organism>
<dbReference type="EMBL" id="CAXLJM020000103">
    <property type="protein sequence ID" value="CAL8134113.1"/>
    <property type="molecule type" value="Genomic_DNA"/>
</dbReference>
<evidence type="ECO:0000313" key="1">
    <source>
        <dbReference type="EMBL" id="CAL8134113.1"/>
    </source>
</evidence>
<keyword evidence="2" id="KW-1185">Reference proteome</keyword>
<evidence type="ECO:0000313" key="2">
    <source>
        <dbReference type="Proteomes" id="UP001642540"/>
    </source>
</evidence>
<dbReference type="Proteomes" id="UP001642540">
    <property type="component" value="Unassembled WGS sequence"/>
</dbReference>
<gene>
    <name evidence="1" type="ORF">ODALV1_LOCUS25372</name>
</gene>